<evidence type="ECO:0000256" key="8">
    <source>
        <dbReference type="ARBA" id="ARBA00044641"/>
    </source>
</evidence>
<evidence type="ECO:0000256" key="3">
    <source>
        <dbReference type="ARBA" id="ARBA00022679"/>
    </source>
</evidence>
<keyword evidence="4" id="KW-0547">Nucleotide-binding</keyword>
<comment type="caution">
    <text evidence="11">The sequence shown here is derived from an EMBL/GenBank/DDBJ whole genome shotgun (WGS) entry which is preliminary data.</text>
</comment>
<evidence type="ECO:0000256" key="4">
    <source>
        <dbReference type="ARBA" id="ARBA00022741"/>
    </source>
</evidence>
<dbReference type="Proteomes" id="UP000619545">
    <property type="component" value="Unassembled WGS sequence"/>
</dbReference>
<evidence type="ECO:0000256" key="7">
    <source>
        <dbReference type="ARBA" id="ARBA00024737"/>
    </source>
</evidence>
<dbReference type="InterPro" id="IPR003593">
    <property type="entry name" value="AAA+_ATPase"/>
</dbReference>
<evidence type="ECO:0000256" key="9">
    <source>
        <dbReference type="ARBA" id="ARBA00044673"/>
    </source>
</evidence>
<dbReference type="GO" id="GO:0005524">
    <property type="term" value="F:ATP binding"/>
    <property type="evidence" value="ECO:0007669"/>
    <property type="project" value="UniProtKB-KW"/>
</dbReference>
<gene>
    <name evidence="11" type="ORF">HA336_06075</name>
</gene>
<dbReference type="EC" id="2.7.1.78" evidence="2"/>
<dbReference type="Pfam" id="PF16575">
    <property type="entry name" value="CLP1_P"/>
    <property type="match status" value="1"/>
</dbReference>
<protein>
    <recommendedName>
        <fullName evidence="2">polynucleotide 5'-hydroxyl-kinase</fullName>
        <ecNumber evidence="2">2.7.1.78</ecNumber>
    </recommendedName>
</protein>
<proteinExistence type="predicted"/>
<dbReference type="GO" id="GO:0006396">
    <property type="term" value="P:RNA processing"/>
    <property type="evidence" value="ECO:0007669"/>
    <property type="project" value="InterPro"/>
</dbReference>
<evidence type="ECO:0000256" key="1">
    <source>
        <dbReference type="ARBA" id="ARBA00001968"/>
    </source>
</evidence>
<reference evidence="11" key="1">
    <citation type="journal article" date="2020" name="bioRxiv">
        <title>A rank-normalized archaeal taxonomy based on genome phylogeny resolves widespread incomplete and uneven classifications.</title>
        <authorList>
            <person name="Rinke C."/>
            <person name="Chuvochina M."/>
            <person name="Mussig A.J."/>
            <person name="Chaumeil P.-A."/>
            <person name="Waite D.W."/>
            <person name="Whitman W.B."/>
            <person name="Parks D.H."/>
            <person name="Hugenholtz P."/>
        </authorList>
    </citation>
    <scope>NUCLEOTIDE SEQUENCE</scope>
    <source>
        <strain evidence="11">UBA8853</strain>
    </source>
</reference>
<comment type="catalytic activity">
    <reaction evidence="9">
        <text>a 5'-end dephospho-2'-deoxyribonucleoside-DNA + ATP = a 5'-end 5'-phospho-2'-deoxyribonucleoside-DNA + ADP + H(+)</text>
        <dbReference type="Rhea" id="RHEA:15669"/>
        <dbReference type="Rhea" id="RHEA-COMP:13180"/>
        <dbReference type="Rhea" id="RHEA-COMP:13184"/>
        <dbReference type="ChEBI" id="CHEBI:15378"/>
        <dbReference type="ChEBI" id="CHEBI:30616"/>
        <dbReference type="ChEBI" id="CHEBI:136412"/>
        <dbReference type="ChEBI" id="CHEBI:136416"/>
        <dbReference type="ChEBI" id="CHEBI:456216"/>
        <dbReference type="EC" id="2.7.1.78"/>
    </reaction>
</comment>
<dbReference type="InterPro" id="IPR045116">
    <property type="entry name" value="Clp1/Grc3"/>
</dbReference>
<dbReference type="Gene3D" id="3.40.50.300">
    <property type="entry name" value="P-loop containing nucleotide triphosphate hydrolases"/>
    <property type="match status" value="1"/>
</dbReference>
<dbReference type="AlphaFoldDB" id="A0A832TIK1"/>
<dbReference type="SMART" id="SM00382">
    <property type="entry name" value="AAA"/>
    <property type="match status" value="1"/>
</dbReference>
<dbReference type="InterPro" id="IPR032319">
    <property type="entry name" value="CLP1_P"/>
</dbReference>
<sequence>MKRERVRIEGGSIRVDGPSRARVIRGEATTNKGTEVSEGEELVIRRGERLTLTTDSELELELVLGTGAGYSVEEDGVEIPSDWKELAEELADHGGTPVCMVIGPQDSGKTTLVTFIANELVERGLKVGIVDADVGQSDVGPPAVVSLGIVEDTVHDLSEVEMRHGYFVGSITPSGHLLQTTVGTRRMVDLALAEGTDVVLIDTSGMVHGGPARALKLHKVDAIRPSHVAFLDRDGQVSHIKRMVKSLKYIKVHDLAVPDAVKDVERKDRIRRRERVLREFFEEREILELDLEEVSVQRAFIGTGEPVDLEEESELSALIKAVSGVEPEILHAERAPDAVVLVVKDQAGRIVGRGGRHARELRRLLNVREFVVVNEEELQGVLVGLCDGAGDLLGIGVIREIDFASGELKVEGRLLRDRTIRVVQLGSLKVDPETGSHEPMNVRV</sequence>
<dbReference type="PANTHER" id="PTHR12755">
    <property type="entry name" value="CLEAVAGE/POLYADENYLATION FACTOR IA SUBUNIT CLP1P"/>
    <property type="match status" value="1"/>
</dbReference>
<evidence type="ECO:0000256" key="5">
    <source>
        <dbReference type="ARBA" id="ARBA00022777"/>
    </source>
</evidence>
<organism evidence="11 12">
    <name type="scientific">Methanopyrus kandleri</name>
    <dbReference type="NCBI Taxonomy" id="2320"/>
    <lineage>
        <taxon>Archaea</taxon>
        <taxon>Methanobacteriati</taxon>
        <taxon>Methanobacteriota</taxon>
        <taxon>Methanomada group</taxon>
        <taxon>Methanopyri</taxon>
        <taxon>Methanopyrales</taxon>
        <taxon>Methanopyraceae</taxon>
        <taxon>Methanopyrus</taxon>
    </lineage>
</organism>
<dbReference type="EMBL" id="DUJS01000004">
    <property type="protein sequence ID" value="HII70783.1"/>
    <property type="molecule type" value="Genomic_DNA"/>
</dbReference>
<comment type="cofactor">
    <cofactor evidence="1">
        <name>a divalent metal cation</name>
        <dbReference type="ChEBI" id="CHEBI:60240"/>
    </cofactor>
</comment>
<keyword evidence="6" id="KW-0067">ATP-binding</keyword>
<name>A0A832TIK1_9EURY</name>
<comment type="function">
    <text evidence="7">Polynucleotide kinase that can phosphorylate the 5'-hydroxyl groups of both single-stranded RNA (ssRNA) and single-stranded DNA (ssDNA). Exhibits a strong preference for ssRNA.</text>
</comment>
<dbReference type="GO" id="GO:0051734">
    <property type="term" value="F:ATP-dependent polynucleotide 5'-hydroxyl-kinase activity"/>
    <property type="evidence" value="ECO:0007669"/>
    <property type="project" value="UniProtKB-EC"/>
</dbReference>
<evidence type="ECO:0000313" key="11">
    <source>
        <dbReference type="EMBL" id="HII70783.1"/>
    </source>
</evidence>
<dbReference type="InterPro" id="IPR027417">
    <property type="entry name" value="P-loop_NTPase"/>
</dbReference>
<evidence type="ECO:0000313" key="12">
    <source>
        <dbReference type="Proteomes" id="UP000619545"/>
    </source>
</evidence>
<comment type="catalytic activity">
    <reaction evidence="8">
        <text>a 5'-end dephospho-ribonucleoside-RNA + ATP = a 5'-end 5'-phospho-ribonucleoside-RNA + ADP + H(+)</text>
        <dbReference type="Rhea" id="RHEA:54580"/>
        <dbReference type="Rhea" id="RHEA-COMP:13936"/>
        <dbReference type="Rhea" id="RHEA-COMP:15179"/>
        <dbReference type="ChEBI" id="CHEBI:15378"/>
        <dbReference type="ChEBI" id="CHEBI:30616"/>
        <dbReference type="ChEBI" id="CHEBI:138282"/>
        <dbReference type="ChEBI" id="CHEBI:138284"/>
        <dbReference type="ChEBI" id="CHEBI:456216"/>
        <dbReference type="EC" id="2.7.1.78"/>
    </reaction>
</comment>
<evidence type="ECO:0000259" key="10">
    <source>
        <dbReference type="SMART" id="SM00382"/>
    </source>
</evidence>
<keyword evidence="5" id="KW-0418">Kinase</keyword>
<dbReference type="PANTHER" id="PTHR12755:SF3">
    <property type="entry name" value="POLYNUCLEOTIDE 5'-HYDROXYL-KINASE NOL9"/>
    <property type="match status" value="1"/>
</dbReference>
<evidence type="ECO:0000256" key="2">
    <source>
        <dbReference type="ARBA" id="ARBA00012157"/>
    </source>
</evidence>
<keyword evidence="3" id="KW-0808">Transferase</keyword>
<accession>A0A832TIK1</accession>
<evidence type="ECO:0000256" key="6">
    <source>
        <dbReference type="ARBA" id="ARBA00022840"/>
    </source>
</evidence>
<dbReference type="SUPFAM" id="SSF52540">
    <property type="entry name" value="P-loop containing nucleoside triphosphate hydrolases"/>
    <property type="match status" value="1"/>
</dbReference>
<dbReference type="GeneID" id="1477380"/>
<feature type="domain" description="AAA+ ATPase" evidence="10">
    <location>
        <begin position="95"/>
        <end position="411"/>
    </location>
</feature>
<dbReference type="RefSeq" id="WP_148679379.1">
    <property type="nucleotide sequence ID" value="NZ_DUJS01000004.1"/>
</dbReference>